<feature type="transmembrane region" description="Helical" evidence="1">
    <location>
        <begin position="48"/>
        <end position="70"/>
    </location>
</feature>
<name>A0A2S0L5U9_9FIRM</name>
<dbReference type="KEGG" id="mdv:C5Q96_07260"/>
<feature type="transmembrane region" description="Helical" evidence="1">
    <location>
        <begin position="144"/>
        <end position="162"/>
    </location>
</feature>
<gene>
    <name evidence="2" type="ORF">C5Q96_07260</name>
</gene>
<dbReference type="OrthoDB" id="1909530at2"/>
<evidence type="ECO:0000256" key="1">
    <source>
        <dbReference type="SAM" id="Phobius"/>
    </source>
</evidence>
<feature type="transmembrane region" description="Helical" evidence="1">
    <location>
        <begin position="20"/>
        <end position="42"/>
    </location>
</feature>
<dbReference type="Proteomes" id="UP000237883">
    <property type="component" value="Chromosome"/>
</dbReference>
<protein>
    <submittedName>
        <fullName evidence="2">Uncharacterized protein</fullName>
    </submittedName>
</protein>
<reference evidence="3" key="1">
    <citation type="submission" date="2018-02" db="EMBL/GenBank/DDBJ databases">
        <authorList>
            <person name="Holder M.E."/>
            <person name="Ajami N.J."/>
            <person name="Petrosino J.F."/>
        </authorList>
    </citation>
    <scope>NUCLEOTIDE SEQUENCE [LARGE SCALE GENOMIC DNA]</scope>
    <source>
        <strain evidence="3">CCUG 47132</strain>
    </source>
</reference>
<organism evidence="2 3">
    <name type="scientific">Mogibacterium diversum</name>
    <dbReference type="NCBI Taxonomy" id="114527"/>
    <lineage>
        <taxon>Bacteria</taxon>
        <taxon>Bacillati</taxon>
        <taxon>Bacillota</taxon>
        <taxon>Clostridia</taxon>
        <taxon>Peptostreptococcales</taxon>
        <taxon>Anaerovoracaceae</taxon>
        <taxon>Mogibacterium</taxon>
    </lineage>
</organism>
<evidence type="ECO:0000313" key="2">
    <source>
        <dbReference type="EMBL" id="AVM48659.1"/>
    </source>
</evidence>
<dbReference type="EMBL" id="CP027228">
    <property type="protein sequence ID" value="AVM48659.1"/>
    <property type="molecule type" value="Genomic_DNA"/>
</dbReference>
<keyword evidence="3" id="KW-1185">Reference proteome</keyword>
<keyword evidence="1" id="KW-0812">Transmembrane</keyword>
<proteinExistence type="predicted"/>
<accession>A0A2S0L5U9</accession>
<keyword evidence="1" id="KW-1133">Transmembrane helix</keyword>
<keyword evidence="1" id="KW-0472">Membrane</keyword>
<dbReference type="GeneID" id="78392061"/>
<dbReference type="RefSeq" id="WP_106057714.1">
    <property type="nucleotide sequence ID" value="NZ_CP027228.1"/>
</dbReference>
<evidence type="ECO:0000313" key="3">
    <source>
        <dbReference type="Proteomes" id="UP000237883"/>
    </source>
</evidence>
<dbReference type="AlphaFoldDB" id="A0A2S0L5U9"/>
<sequence length="379" mass="44543">MRDYDGLKEMIKKNGISLKFNYLIHIGIGLLLASSFNVWLVISGSDIGFVKYLTTAALSYLVAVIFVRVLSPVKYIVNSLIWKSKESKQSAYAFWIFVYLNGRINHSSQLYMINELFIPDKYLRCSMKNLSYEEIRLELRRVEILTEIVMFILYSCISFAIYRISSMPLYLIPLAGMAIDIANSNIEMEIFRGKFTKLRDSKYFEYYIIRERLLADSNDEEAIKRFVELEAENFENRERIHERISIWSRIVVGKALNRETLTEEMKFLLERKYLEVIWELFVTHETLNLLNLYITYAAIIGELNTEKVALNILNRWKTQDIGSRLKAKFEYSEQAFAGDKAKLEDLRLRAGEFYEEFAECRNDVDEVKMAYLKLIELES</sequence>